<dbReference type="Proteomes" id="UP000838748">
    <property type="component" value="Unassembled WGS sequence"/>
</dbReference>
<reference evidence="1" key="1">
    <citation type="submission" date="2021-11" db="EMBL/GenBank/DDBJ databases">
        <authorList>
            <person name="Rodrigo-Torres L."/>
            <person name="Arahal R. D."/>
            <person name="Lucena T."/>
        </authorList>
    </citation>
    <scope>NUCLEOTIDE SEQUENCE</scope>
    <source>
        <strain evidence="1">CECT 7928</strain>
    </source>
</reference>
<accession>A0ABN8E077</accession>
<evidence type="ECO:0000313" key="1">
    <source>
        <dbReference type="EMBL" id="CAH0536690.1"/>
    </source>
</evidence>
<sequence>MLNFISKYVRYISLILLMMSFNSLAENKNIKQREYAYLKVTISRVLGLGGNYSIYLANSNGEIYKKVQSISLGSNEYQFEYRVPLSILSDQFYVATCRTNQDCFYSELKYKPALNQPLLINAPISLVSTLNYYKNHNQTRLFEEVLSSTKDKLATDGVNIFPYNSIDSDFTSMKGFFSSFGIGMFNASAFWLVQSTVGQICKSTGGGLCDFLSPEAGGHSGFEQISQLSAKLTEIKDLIVALSEKSDHMLSLLRDMYDSQIMKAFYQAENHVASRFEHYQVELKEALFQQGSTIENYIPTRDELEVIYNTLNDNFYQHFAMLFDSEGQTGPARPYIPLSYTVNRYFESLSDRYYADSNFSQQNGFSFKFRYSNPASENPNYNVVTPYLAFIVQEHLTRTLTSVLKWHQLKVHALSAYSHYQNNPSTDDAAEISRKLMSLIALQDGLNESECVTNIDTCIEQLNENMDQSVQILKDSYLKYAGLVEMNVIRNVSSGRVVQIVSGLASTPVTLGQSDRYTRPVASFSNMFPTADTLLSSYPEKTQQQVDRLLELKLDMFDQINELTGMYPVLSDPTRNSDISFLSHAFESPQNVTLEDAMRMTGSYIYQDLLDSNDVHSKPTLIHYNHMSKEPEIFPSIALNQALPENKRWSWDMSISPWIIPRDHVGMVGVSLSLPDSIQGRTHYVINRSSAHANNTSFYLDVEDSYNENDNKLDLIFKRPTYVYVRGQHKPEVTGDGVLKLFITEDPKYGGALPPSYIYEEIPINATFFNSPTFLGSFGCTNLVSNDVLEVFLPPNRTIADLNVNVSGEATKYVTFDKAQRGDRTYIRSRCLRDTIWGGPDPNISGKVNVSIAGEPQLNRVFDYKILML</sequence>
<organism evidence="1 2">
    <name type="scientific">Vibrio marisflavi CECT 7928</name>
    <dbReference type="NCBI Taxonomy" id="634439"/>
    <lineage>
        <taxon>Bacteria</taxon>
        <taxon>Pseudomonadati</taxon>
        <taxon>Pseudomonadota</taxon>
        <taxon>Gammaproteobacteria</taxon>
        <taxon>Vibrionales</taxon>
        <taxon>Vibrionaceae</taxon>
        <taxon>Vibrio</taxon>
    </lineage>
</organism>
<proteinExistence type="predicted"/>
<keyword evidence="2" id="KW-1185">Reference proteome</keyword>
<comment type="caution">
    <text evidence="1">The sequence shown here is derived from an EMBL/GenBank/DDBJ whole genome shotgun (WGS) entry which is preliminary data.</text>
</comment>
<evidence type="ECO:0000313" key="2">
    <source>
        <dbReference type="Proteomes" id="UP000838748"/>
    </source>
</evidence>
<dbReference type="RefSeq" id="WP_237360028.1">
    <property type="nucleotide sequence ID" value="NZ_CAKLDM010000001.1"/>
</dbReference>
<name>A0ABN8E077_9VIBR</name>
<gene>
    <name evidence="1" type="ORF">VMF7928_00631</name>
</gene>
<dbReference type="EMBL" id="CAKLDM010000001">
    <property type="protein sequence ID" value="CAH0536690.1"/>
    <property type="molecule type" value="Genomic_DNA"/>
</dbReference>
<protein>
    <submittedName>
        <fullName evidence="1">Uncharacterized protein</fullName>
    </submittedName>
</protein>